<gene>
    <name evidence="1" type="ORF">ACFSY7_15595</name>
</gene>
<sequence length="91" mass="10431">MGWRNENKNAPITIQRKNEKELQVAIADLEERGFELVRVGVYLNEKKNFEYKQSSLQCFNKSVFAGTVSFPKHFAVLKRKKPETIAVVTGS</sequence>
<reference evidence="2" key="1">
    <citation type="journal article" date="2019" name="Int. J. Syst. Evol. Microbiol.">
        <title>The Global Catalogue of Microorganisms (GCM) 10K type strain sequencing project: providing services to taxonomists for standard genome sequencing and annotation.</title>
        <authorList>
            <consortium name="The Broad Institute Genomics Platform"/>
            <consortium name="The Broad Institute Genome Sequencing Center for Infectious Disease"/>
            <person name="Wu L."/>
            <person name="Ma J."/>
        </authorList>
    </citation>
    <scope>NUCLEOTIDE SEQUENCE [LARGE SCALE GENOMIC DNA]</scope>
    <source>
        <strain evidence="2">KCTC 33522</strain>
    </source>
</reference>
<dbReference type="Proteomes" id="UP001597568">
    <property type="component" value="Unassembled WGS sequence"/>
</dbReference>
<name>A0ABW5Y3Q4_9BACL</name>
<protein>
    <submittedName>
        <fullName evidence="1">Uncharacterized protein</fullName>
    </submittedName>
</protein>
<accession>A0ABW5Y3Q4</accession>
<evidence type="ECO:0000313" key="2">
    <source>
        <dbReference type="Proteomes" id="UP001597568"/>
    </source>
</evidence>
<comment type="caution">
    <text evidence="1">The sequence shown here is derived from an EMBL/GenBank/DDBJ whole genome shotgun (WGS) entry which is preliminary data.</text>
</comment>
<organism evidence="1 2">
    <name type="scientific">Kurthia populi</name>
    <dbReference type="NCBI Taxonomy" id="1562132"/>
    <lineage>
        <taxon>Bacteria</taxon>
        <taxon>Bacillati</taxon>
        <taxon>Bacillota</taxon>
        <taxon>Bacilli</taxon>
        <taxon>Bacillales</taxon>
        <taxon>Caryophanaceae</taxon>
        <taxon>Kurthia</taxon>
    </lineage>
</organism>
<keyword evidence="2" id="KW-1185">Reference proteome</keyword>
<dbReference type="RefSeq" id="WP_380148580.1">
    <property type="nucleotide sequence ID" value="NZ_JBHUOR010000130.1"/>
</dbReference>
<evidence type="ECO:0000313" key="1">
    <source>
        <dbReference type="EMBL" id="MFD2869917.1"/>
    </source>
</evidence>
<proteinExistence type="predicted"/>
<dbReference type="EMBL" id="JBHUOR010000130">
    <property type="protein sequence ID" value="MFD2869917.1"/>
    <property type="molecule type" value="Genomic_DNA"/>
</dbReference>